<dbReference type="FunFam" id="2.60.40.10:FF:000080">
    <property type="entry name" value="Myosin light chain kinase, smooth muscle"/>
    <property type="match status" value="1"/>
</dbReference>
<feature type="non-terminal residue" evidence="9">
    <location>
        <position position="1741"/>
    </location>
</feature>
<dbReference type="Gene3D" id="2.60.40.10">
    <property type="entry name" value="Immunoglobulins"/>
    <property type="match status" value="12"/>
</dbReference>
<sequence length="1741" mass="194325">MEAQPPQFVQKLAPSKEVPEGTRVRLDCVLVGRPEPEVIWLKNEKPIKESPDIQLLFEGDRCTLIIREAIPKDSGNFKCVAKNPHGVAESVCKLHVEPVSEMSDASVTESGAPRFTQPLRDQRAKSGHRVCLQCRVLGHPLPEVQWFKDNHPLESSPDFQITAFADVHSLTIPEVFEEDTGNYAVRAVNRAGEASCAARLNVEPEEVSEDKMDQDNVQRREARPFFQREQPKASPPEMKRRFQDVSATPGECVTFECEVTGNPKPKVTWQFNGQPLISQDYTVSMEGNVHRLTIPEVFDEDAGRFTVHAENPSGKTSCSAVLSVTPGLPLVSVPSPAVMRRQEVPVASMPDTPGHRASWSESEITQTVTKTEKRVSRTLISEERHISSGNESHSTTITQEVRPKKFKKSTEKFATTMTTDISPKFKPVDLTIKVPVPPNFVQALKNIQAMEGTRVTFEGVVTGKPEPIVRWFREGKQLTDRADFEIAYQGGRVSLSIPEAFSQDSGQFMCTAENEAGLASSTAELLVRATLIPPGFVEMLKTTHAYEGETVQLVVKVSGDPPPTVTWFKDGNCLVSSPDFQISQEDGGVHRLTIPEAFYEDTGKFVVKADNPAGEAICSAQLYVQRVPEKPQPLAIRAPHRKPIYDTIVPAPATPGSAKSPTPHPSWDEQQQPMAKVAKLQRPLDFTPKKSPDRYRQEVDIQLEQELPPFEARFKLYSDEELMHPQQRQPQQQQQPRAPPSPQLKHKARPVQERTFVPDKNTPKFTKPLRDVHTNQGERLVLEVIVEGNPEPIVKWYRETIEIKNSPDYQVVQVNNHYKLTISEVFPEDSGCYEAVAMNANGTTRTSCFVRVEGSPSPPLSPQAPPLPSQPPPPMPQRTPSYIEEVMMQVDKVPVKKAAPPPVSPKPVRRLQPPPLKDARPSFAKPLTNIEAKQSDGIIFEVKVNGSPEPVVRWYREDVEIASSPDFELSRSDNIYRLTISEVFPEDAGKFSCVASNALGYATTEAYLYVQPSPDSPVQSPIAEERFREELDMQVEGQLPLFEKRIALFGSPPKPMPPDMAPRRPFVTDKEKPSFIEPLHDTYAKPGEPVILEVTVEGHPEPIIKWYREGIEIYSSPDYQLARSNKTYRLTILEVFPEDAGLFKVVAANAEGSVATEARLMVEPESEYPQETLAPSVQPTWQAAPPPPPQPEQFTPTSTHPRQTAPVTPSVPPSFVQGLPDTRLVEGTNVKLECRVLGKPFPQVIFTKGGLPLYDGPRHRVNIDDRTGRCSLVITGTRPEDEGEYICTAMNPSGEAATSCQIKHAGPRVQQPVTEEISPVQRLLMEEQGRLPHQERKPYKPLERRVSSSSGEFKVTSFENRLMEQIEYRDGKVRLQSETETEYDTDQPEERVASDQLQAPEIVQPLKDFRLMEGTDVTFVCKVTGRPRPKIAWYKDGKRIRRGPRYDIKYSMDGYCTLRIKAGLPSDTGHYTVLAVNSVGKTTCSAQLFVDAVGNIDATSFVSPETLNKILRRDSVRDAKRASPEESGGVYETVSKPQFKRVPTDVEIRERNPVRMDCLVVGRPTPELSWYCNGVQVHNDDNHKIVINEDGVNSLLLVSASRHDSGTYTCVAKNRGGEDTFTVNVTVLEREKMEPPRFIDRMQNFTVGEGQSVTLTCLASGLPTPNMSWQKDGKMISELDYRIETDGGRSTLHIDQALLSDSAWFQCSAVNVAGTASTRAKLNVQPDLSRQEKLKPAEAVR</sequence>
<feature type="region of interest" description="Disordered" evidence="7">
    <location>
        <begin position="650"/>
        <end position="696"/>
    </location>
</feature>
<feature type="domain" description="Ig-like" evidence="8">
    <location>
        <begin position="113"/>
        <end position="201"/>
    </location>
</feature>
<dbReference type="FunFam" id="2.60.40.10:FF:000612">
    <property type="entry name" value="palladin isoform X1"/>
    <property type="match status" value="1"/>
</dbReference>
<dbReference type="Pfam" id="PF07679">
    <property type="entry name" value="I-set"/>
    <property type="match status" value="12"/>
</dbReference>
<comment type="caution">
    <text evidence="9">The sequence shown here is derived from an EMBL/GenBank/DDBJ whole genome shotgun (WGS) entry which is preliminary data.</text>
</comment>
<feature type="region of interest" description="Disordered" evidence="7">
    <location>
        <begin position="898"/>
        <end position="922"/>
    </location>
</feature>
<feature type="domain" description="Ig-like" evidence="8">
    <location>
        <begin position="1213"/>
        <end position="1303"/>
    </location>
</feature>
<feature type="domain" description="Ig-like" evidence="8">
    <location>
        <begin position="1400"/>
        <end position="1489"/>
    </location>
</feature>
<gene>
    <name evidence="9" type="ORF">EGW08_001891</name>
</gene>
<keyword evidence="6" id="KW-0393">Immunoglobulin domain</keyword>
<feature type="domain" description="Ig-like" evidence="8">
    <location>
        <begin position="236"/>
        <end position="323"/>
    </location>
</feature>
<evidence type="ECO:0000256" key="2">
    <source>
        <dbReference type="ARBA" id="ARBA00006692"/>
    </source>
</evidence>
<feature type="domain" description="Ig-like" evidence="8">
    <location>
        <begin position="921"/>
        <end position="1009"/>
    </location>
</feature>
<keyword evidence="4" id="KW-0677">Repeat</keyword>
<keyword evidence="5" id="KW-1015">Disulfide bond</keyword>
<dbReference type="SMART" id="SM00408">
    <property type="entry name" value="IGc2"/>
    <property type="match status" value="12"/>
</dbReference>
<evidence type="ECO:0000256" key="1">
    <source>
        <dbReference type="ARBA" id="ARBA00004496"/>
    </source>
</evidence>
<dbReference type="PROSITE" id="PS50835">
    <property type="entry name" value="IG_LIKE"/>
    <property type="match status" value="12"/>
</dbReference>
<feature type="compositionally biased region" description="Basic and acidic residues" evidence="7">
    <location>
        <begin position="687"/>
        <end position="696"/>
    </location>
</feature>
<feature type="region of interest" description="Disordered" evidence="7">
    <location>
        <begin position="1178"/>
        <end position="1215"/>
    </location>
</feature>
<evidence type="ECO:0000256" key="7">
    <source>
        <dbReference type="SAM" id="MobiDB-lite"/>
    </source>
</evidence>
<evidence type="ECO:0000256" key="6">
    <source>
        <dbReference type="ARBA" id="ARBA00023319"/>
    </source>
</evidence>
<dbReference type="InterPro" id="IPR013098">
    <property type="entry name" value="Ig_I-set"/>
</dbReference>
<proteinExistence type="inferred from homology"/>
<dbReference type="FunFam" id="2.60.40.10:FF:000345">
    <property type="entry name" value="Muscle M-line assembly protein unc-89"/>
    <property type="match status" value="1"/>
</dbReference>
<feature type="region of interest" description="Disordered" evidence="7">
    <location>
        <begin position="849"/>
        <end position="879"/>
    </location>
</feature>
<dbReference type="FunFam" id="2.60.40.10:FF:000714">
    <property type="entry name" value="Titin novex-3"/>
    <property type="match status" value="1"/>
</dbReference>
<protein>
    <recommendedName>
        <fullName evidence="8">Ig-like domain-containing protein</fullName>
    </recommendedName>
</protein>
<feature type="domain" description="Ig-like" evidence="8">
    <location>
        <begin position="1537"/>
        <end position="1626"/>
    </location>
</feature>
<organism evidence="9 10">
    <name type="scientific">Elysia chlorotica</name>
    <name type="common">Eastern emerald elysia</name>
    <name type="synonym">Sea slug</name>
    <dbReference type="NCBI Taxonomy" id="188477"/>
    <lineage>
        <taxon>Eukaryota</taxon>
        <taxon>Metazoa</taxon>
        <taxon>Spiralia</taxon>
        <taxon>Lophotrochozoa</taxon>
        <taxon>Mollusca</taxon>
        <taxon>Gastropoda</taxon>
        <taxon>Heterobranchia</taxon>
        <taxon>Euthyneura</taxon>
        <taxon>Panpulmonata</taxon>
        <taxon>Sacoglossa</taxon>
        <taxon>Placobranchoidea</taxon>
        <taxon>Plakobranchidae</taxon>
        <taxon>Elysia</taxon>
    </lineage>
</organism>
<dbReference type="SUPFAM" id="SSF48726">
    <property type="entry name" value="Immunoglobulin"/>
    <property type="match status" value="12"/>
</dbReference>
<dbReference type="PANTHER" id="PTHR47633:SF4">
    <property type="entry name" value="MYOPALLADIN ISOFORM X1"/>
    <property type="match status" value="1"/>
</dbReference>
<reference evidence="9 10" key="1">
    <citation type="submission" date="2019-01" db="EMBL/GenBank/DDBJ databases">
        <title>A draft genome assembly of the solar-powered sea slug Elysia chlorotica.</title>
        <authorList>
            <person name="Cai H."/>
            <person name="Li Q."/>
            <person name="Fang X."/>
            <person name="Li J."/>
            <person name="Curtis N.E."/>
            <person name="Altenburger A."/>
            <person name="Shibata T."/>
            <person name="Feng M."/>
            <person name="Maeda T."/>
            <person name="Schwartz J.A."/>
            <person name="Shigenobu S."/>
            <person name="Lundholm N."/>
            <person name="Nishiyama T."/>
            <person name="Yang H."/>
            <person name="Hasebe M."/>
            <person name="Li S."/>
            <person name="Pierce S.K."/>
            <person name="Wang J."/>
        </authorList>
    </citation>
    <scope>NUCLEOTIDE SEQUENCE [LARGE SCALE GENOMIC DNA]</scope>
    <source>
        <strain evidence="9">EC2010</strain>
        <tissue evidence="9">Whole organism of an adult</tissue>
    </source>
</reference>
<comment type="similarity">
    <text evidence="2">Belongs to the protein kinase superfamily. CAMK Ser/Thr protein kinase family.</text>
</comment>
<evidence type="ECO:0000313" key="9">
    <source>
        <dbReference type="EMBL" id="RUS90396.1"/>
    </source>
</evidence>
<feature type="domain" description="Ig-like" evidence="8">
    <location>
        <begin position="534"/>
        <end position="625"/>
    </location>
</feature>
<dbReference type="InterPro" id="IPR013783">
    <property type="entry name" value="Ig-like_fold"/>
</dbReference>
<dbReference type="PANTHER" id="PTHR47633">
    <property type="entry name" value="IMMUNOGLOBULIN"/>
    <property type="match status" value="1"/>
</dbReference>
<dbReference type="SMART" id="SM00409">
    <property type="entry name" value="IG"/>
    <property type="match status" value="12"/>
</dbReference>
<dbReference type="InterPro" id="IPR003598">
    <property type="entry name" value="Ig_sub2"/>
</dbReference>
<feature type="domain" description="Ig-like" evidence="8">
    <location>
        <begin position="438"/>
        <end position="526"/>
    </location>
</feature>
<evidence type="ECO:0000259" key="8">
    <source>
        <dbReference type="PROSITE" id="PS50835"/>
    </source>
</evidence>
<dbReference type="InterPro" id="IPR007110">
    <property type="entry name" value="Ig-like_dom"/>
</dbReference>
<dbReference type="InterPro" id="IPR003599">
    <property type="entry name" value="Ig_sub"/>
</dbReference>
<feature type="domain" description="Ig-like" evidence="8">
    <location>
        <begin position="6"/>
        <end position="95"/>
    </location>
</feature>
<comment type="subcellular location">
    <subcellularLocation>
        <location evidence="1">Cytoplasm</location>
    </subcellularLocation>
</comment>
<dbReference type="EMBL" id="RQTK01000034">
    <property type="protein sequence ID" value="RUS90396.1"/>
    <property type="molecule type" value="Genomic_DNA"/>
</dbReference>
<dbReference type="STRING" id="188477.A0A3S1I1I8"/>
<keyword evidence="10" id="KW-1185">Reference proteome</keyword>
<dbReference type="InterPro" id="IPR036179">
    <property type="entry name" value="Ig-like_dom_sf"/>
</dbReference>
<accession>A0A3S1I1I8</accession>
<dbReference type="Proteomes" id="UP000271974">
    <property type="component" value="Unassembled WGS sequence"/>
</dbReference>
<dbReference type="FunFam" id="2.60.40.10:FF:000032">
    <property type="entry name" value="palladin isoform X1"/>
    <property type="match status" value="1"/>
</dbReference>
<dbReference type="FunFam" id="2.60.40.10:FF:000425">
    <property type="entry name" value="Myosin light chain kinase"/>
    <property type="match status" value="7"/>
</dbReference>
<evidence type="ECO:0000256" key="4">
    <source>
        <dbReference type="ARBA" id="ARBA00022737"/>
    </source>
</evidence>
<dbReference type="GO" id="GO:0030017">
    <property type="term" value="C:sarcomere"/>
    <property type="evidence" value="ECO:0007669"/>
    <property type="project" value="UniProtKB-ARBA"/>
</dbReference>
<evidence type="ECO:0000256" key="3">
    <source>
        <dbReference type="ARBA" id="ARBA00022490"/>
    </source>
</evidence>
<feature type="compositionally biased region" description="Low complexity" evidence="7">
    <location>
        <begin position="725"/>
        <end position="736"/>
    </location>
</feature>
<feature type="region of interest" description="Disordered" evidence="7">
    <location>
        <begin position="723"/>
        <end position="769"/>
    </location>
</feature>
<dbReference type="OrthoDB" id="6612025at2759"/>
<evidence type="ECO:0000313" key="10">
    <source>
        <dbReference type="Proteomes" id="UP000271974"/>
    </source>
</evidence>
<feature type="domain" description="Ig-like" evidence="8">
    <location>
        <begin position="763"/>
        <end position="851"/>
    </location>
</feature>
<evidence type="ECO:0000256" key="5">
    <source>
        <dbReference type="ARBA" id="ARBA00023157"/>
    </source>
</evidence>
<feature type="domain" description="Ig-like" evidence="8">
    <location>
        <begin position="1636"/>
        <end position="1723"/>
    </location>
</feature>
<name>A0A3S1I1I8_ELYCH</name>
<feature type="compositionally biased region" description="Pro residues" evidence="7">
    <location>
        <begin position="856"/>
        <end position="877"/>
    </location>
</feature>
<keyword evidence="3" id="KW-0963">Cytoplasm</keyword>
<feature type="domain" description="Ig-like" evidence="8">
    <location>
        <begin position="1073"/>
        <end position="1161"/>
    </location>
</feature>